<keyword evidence="2" id="KW-0645">Protease</keyword>
<dbReference type="STRING" id="1920490.GCA_001895925_00101"/>
<comment type="caution">
    <text evidence="2">The sequence shown here is derived from an EMBL/GenBank/DDBJ whole genome shotgun (WGS) entry which is preliminary data.</text>
</comment>
<reference evidence="2 3" key="2">
    <citation type="submission" date="2018-03" db="EMBL/GenBank/DDBJ databases">
        <title>The ancient ancestry and fast evolution of plastids.</title>
        <authorList>
            <person name="Moore K.R."/>
            <person name="Magnabosco C."/>
            <person name="Momper L."/>
            <person name="Gold D.A."/>
            <person name="Bosak T."/>
            <person name="Fournier G.P."/>
        </authorList>
    </citation>
    <scope>NUCLEOTIDE SEQUENCE [LARGE SCALE GENOMIC DNA]</scope>
    <source>
        <strain evidence="2 3">ULC007</strain>
    </source>
</reference>
<dbReference type="PANTHER" id="PTHR34385:SF1">
    <property type="entry name" value="PEPTIDOGLYCAN L-ALANYL-D-GLUTAMATE ENDOPEPTIDASE CWLK"/>
    <property type="match status" value="1"/>
</dbReference>
<dbReference type="CDD" id="cd14852">
    <property type="entry name" value="LD-carboxypeptidase"/>
    <property type="match status" value="1"/>
</dbReference>
<dbReference type="InterPro" id="IPR052179">
    <property type="entry name" value="DD-CPase-like"/>
</dbReference>
<organism evidence="2 3">
    <name type="scientific">Phormidesmis priestleyi ULC007</name>
    <dbReference type="NCBI Taxonomy" id="1920490"/>
    <lineage>
        <taxon>Bacteria</taxon>
        <taxon>Bacillati</taxon>
        <taxon>Cyanobacteriota</taxon>
        <taxon>Cyanophyceae</taxon>
        <taxon>Leptolyngbyales</taxon>
        <taxon>Leptolyngbyaceae</taxon>
        <taxon>Phormidesmis</taxon>
    </lineage>
</organism>
<keyword evidence="3" id="KW-1185">Reference proteome</keyword>
<dbReference type="InterPro" id="IPR003709">
    <property type="entry name" value="VanY-like_core_dom"/>
</dbReference>
<dbReference type="EMBL" id="PVWG01000009">
    <property type="protein sequence ID" value="PSB19742.1"/>
    <property type="molecule type" value="Genomic_DNA"/>
</dbReference>
<dbReference type="GO" id="GO:0004180">
    <property type="term" value="F:carboxypeptidase activity"/>
    <property type="evidence" value="ECO:0007669"/>
    <property type="project" value="UniProtKB-KW"/>
</dbReference>
<dbReference type="AlphaFoldDB" id="A0A2T1DGX2"/>
<dbReference type="InterPro" id="IPR058193">
    <property type="entry name" value="VanY/YodJ_core_dom"/>
</dbReference>
<proteinExistence type="predicted"/>
<dbReference type="GO" id="GO:0006508">
    <property type="term" value="P:proteolysis"/>
    <property type="evidence" value="ECO:0007669"/>
    <property type="project" value="InterPro"/>
</dbReference>
<accession>A0A2T1DGX2</accession>
<dbReference type="PANTHER" id="PTHR34385">
    <property type="entry name" value="D-ALANYL-D-ALANINE CARBOXYPEPTIDASE"/>
    <property type="match status" value="1"/>
</dbReference>
<keyword evidence="2" id="KW-0378">Hydrolase</keyword>
<dbReference type="SUPFAM" id="SSF55166">
    <property type="entry name" value="Hedgehog/DD-peptidase"/>
    <property type="match status" value="1"/>
</dbReference>
<name>A0A2T1DGX2_9CYAN</name>
<gene>
    <name evidence="2" type="ORF">C7B65_10645</name>
</gene>
<dbReference type="Gene3D" id="3.30.1380.10">
    <property type="match status" value="1"/>
</dbReference>
<feature type="domain" description="D-alanyl-D-alanine carboxypeptidase-like core" evidence="1">
    <location>
        <begin position="74"/>
        <end position="204"/>
    </location>
</feature>
<dbReference type="InterPro" id="IPR009045">
    <property type="entry name" value="Zn_M74/Hedgehog-like"/>
</dbReference>
<dbReference type="OrthoDB" id="9792074at2"/>
<sequence length="217" mass="23422">MVGLAAIVALGAGGWFAYNARQSSVITAASPSLPTGSIAASPSASPSPDTLLRHFAYAEAPQAELQPINGDGGIKLRKSAAEAFRQMSGAAQAEGIILAPLSAFRSLSDQQHVFFEVKAERSQTPNQRAEVSAPPGYSEHHTGYAIDVGDGNVPATNLSPSFDQTAAFKWLKQNAVRFNFELSFPKNNPQGVTYEPWHWRFVGDRQSLETFYKARKP</sequence>
<evidence type="ECO:0000313" key="2">
    <source>
        <dbReference type="EMBL" id="PSB19742.1"/>
    </source>
</evidence>
<evidence type="ECO:0000313" key="3">
    <source>
        <dbReference type="Proteomes" id="UP000238634"/>
    </source>
</evidence>
<evidence type="ECO:0000259" key="1">
    <source>
        <dbReference type="Pfam" id="PF02557"/>
    </source>
</evidence>
<protein>
    <submittedName>
        <fullName evidence="2">D-alanyl-D-alanine carboxypeptidase family protein</fullName>
    </submittedName>
</protein>
<dbReference type="Proteomes" id="UP000238634">
    <property type="component" value="Unassembled WGS sequence"/>
</dbReference>
<keyword evidence="2" id="KW-0121">Carboxypeptidase</keyword>
<reference evidence="2 3" key="1">
    <citation type="submission" date="2018-02" db="EMBL/GenBank/DDBJ databases">
        <authorList>
            <person name="Cohen D.B."/>
            <person name="Kent A.D."/>
        </authorList>
    </citation>
    <scope>NUCLEOTIDE SEQUENCE [LARGE SCALE GENOMIC DNA]</scope>
    <source>
        <strain evidence="2 3">ULC007</strain>
    </source>
</reference>
<dbReference type="Pfam" id="PF02557">
    <property type="entry name" value="VanY"/>
    <property type="match status" value="1"/>
</dbReference>